<reference evidence="2 3" key="1">
    <citation type="submission" date="2021-03" db="EMBL/GenBank/DDBJ databases">
        <title>Genomic Encyclopedia of Type Strains, Phase IV (KMG-IV): sequencing the most valuable type-strain genomes for metagenomic binning, comparative biology and taxonomic classification.</title>
        <authorList>
            <person name="Goeker M."/>
        </authorList>
    </citation>
    <scope>NUCLEOTIDE SEQUENCE [LARGE SCALE GENOMIC DNA]</scope>
    <source>
        <strain evidence="2 3">DSM 27512</strain>
    </source>
</reference>
<feature type="domain" description="N-acetyltransferase" evidence="1">
    <location>
        <begin position="4"/>
        <end position="151"/>
    </location>
</feature>
<dbReference type="Gene3D" id="3.40.630.30">
    <property type="match status" value="1"/>
</dbReference>
<dbReference type="Pfam" id="PF00583">
    <property type="entry name" value="Acetyltransf_1"/>
    <property type="match status" value="1"/>
</dbReference>
<sequence length="152" mass="17770">MFKIEHLSNHKEHIETISKWMAKEWGASDDIRFFKSILNHSLSKTNLPQTFVALDGEKPIGTIGLWRCDMVSRQDLFPWLSALYVIPAYRNKGIGKQLQSHLLSYAKSIGYEDIYLYTDLENYYEQIGWEFVDTGITYSGEYDKIYKKSLVE</sequence>
<dbReference type="PANTHER" id="PTHR13538:SF4">
    <property type="entry name" value="N-ALPHA-ACETYLTRANSFERASE 80"/>
    <property type="match status" value="1"/>
</dbReference>
<dbReference type="PANTHER" id="PTHR13538">
    <property type="entry name" value="N-ACETYLTRANSFERASE 6"/>
    <property type="match status" value="1"/>
</dbReference>
<dbReference type="InterPro" id="IPR016181">
    <property type="entry name" value="Acyl_CoA_acyltransferase"/>
</dbReference>
<accession>A0ABS4KLJ8</accession>
<dbReference type="InterPro" id="IPR000182">
    <property type="entry name" value="GNAT_dom"/>
</dbReference>
<dbReference type="RefSeq" id="WP_209661722.1">
    <property type="nucleotide sequence ID" value="NZ_JAGGLI010000035.1"/>
</dbReference>
<proteinExistence type="predicted"/>
<keyword evidence="3" id="KW-1185">Reference proteome</keyword>
<protein>
    <submittedName>
        <fullName evidence="2">N-acetyltransferase YhbS</fullName>
    </submittedName>
</protein>
<organism evidence="2 3">
    <name type="scientific">Acetoanaerobium pronyense</name>
    <dbReference type="NCBI Taxonomy" id="1482736"/>
    <lineage>
        <taxon>Bacteria</taxon>
        <taxon>Bacillati</taxon>
        <taxon>Bacillota</taxon>
        <taxon>Clostridia</taxon>
        <taxon>Peptostreptococcales</taxon>
        <taxon>Filifactoraceae</taxon>
        <taxon>Acetoanaerobium</taxon>
    </lineage>
</organism>
<dbReference type="Proteomes" id="UP001314903">
    <property type="component" value="Unassembled WGS sequence"/>
</dbReference>
<name>A0ABS4KLJ8_9FIRM</name>
<dbReference type="PROSITE" id="PS51186">
    <property type="entry name" value="GNAT"/>
    <property type="match status" value="1"/>
</dbReference>
<evidence type="ECO:0000313" key="2">
    <source>
        <dbReference type="EMBL" id="MBP2028662.1"/>
    </source>
</evidence>
<dbReference type="EMBL" id="JAGGLI010000035">
    <property type="protein sequence ID" value="MBP2028662.1"/>
    <property type="molecule type" value="Genomic_DNA"/>
</dbReference>
<comment type="caution">
    <text evidence="2">The sequence shown here is derived from an EMBL/GenBank/DDBJ whole genome shotgun (WGS) entry which is preliminary data.</text>
</comment>
<evidence type="ECO:0000259" key="1">
    <source>
        <dbReference type="PROSITE" id="PS51186"/>
    </source>
</evidence>
<dbReference type="CDD" id="cd04301">
    <property type="entry name" value="NAT_SF"/>
    <property type="match status" value="1"/>
</dbReference>
<gene>
    <name evidence="2" type="ORF">J2Z35_002492</name>
</gene>
<dbReference type="SUPFAM" id="SSF55729">
    <property type="entry name" value="Acyl-CoA N-acyltransferases (Nat)"/>
    <property type="match status" value="1"/>
</dbReference>
<evidence type="ECO:0000313" key="3">
    <source>
        <dbReference type="Proteomes" id="UP001314903"/>
    </source>
</evidence>
<dbReference type="InterPro" id="IPR039840">
    <property type="entry name" value="NAA80"/>
</dbReference>